<keyword evidence="4" id="KW-0862">Zinc</keyword>
<dbReference type="InterPro" id="IPR052035">
    <property type="entry name" value="ZnF_BED_domain_contain"/>
</dbReference>
<evidence type="ECO:0000256" key="3">
    <source>
        <dbReference type="ARBA" id="ARBA00022771"/>
    </source>
</evidence>
<organism evidence="6">
    <name type="scientific">Anguilla anguilla</name>
    <name type="common">European freshwater eel</name>
    <name type="synonym">Muraena anguilla</name>
    <dbReference type="NCBI Taxonomy" id="7936"/>
    <lineage>
        <taxon>Eukaryota</taxon>
        <taxon>Metazoa</taxon>
        <taxon>Chordata</taxon>
        <taxon>Craniata</taxon>
        <taxon>Vertebrata</taxon>
        <taxon>Euteleostomi</taxon>
        <taxon>Actinopterygii</taxon>
        <taxon>Neopterygii</taxon>
        <taxon>Teleostei</taxon>
        <taxon>Anguilliformes</taxon>
        <taxon>Anguillidae</taxon>
        <taxon>Anguilla</taxon>
    </lineage>
</organism>
<evidence type="ECO:0000256" key="5">
    <source>
        <dbReference type="ARBA" id="ARBA00023242"/>
    </source>
</evidence>
<dbReference type="PANTHER" id="PTHR46481">
    <property type="entry name" value="ZINC FINGER BED DOMAIN-CONTAINING PROTEIN 4"/>
    <property type="match status" value="1"/>
</dbReference>
<dbReference type="GO" id="GO:0008270">
    <property type="term" value="F:zinc ion binding"/>
    <property type="evidence" value="ECO:0007669"/>
    <property type="project" value="UniProtKB-KW"/>
</dbReference>
<evidence type="ECO:0000313" key="6">
    <source>
        <dbReference type="EMBL" id="JAH09239.1"/>
    </source>
</evidence>
<evidence type="ECO:0000256" key="2">
    <source>
        <dbReference type="ARBA" id="ARBA00022723"/>
    </source>
</evidence>
<comment type="subcellular location">
    <subcellularLocation>
        <location evidence="1">Nucleus</location>
    </subcellularLocation>
</comment>
<evidence type="ECO:0008006" key="7">
    <source>
        <dbReference type="Google" id="ProtNLM"/>
    </source>
</evidence>
<keyword evidence="2" id="KW-0479">Metal-binding</keyword>
<name>A0A0E9PXP1_ANGAN</name>
<dbReference type="EMBL" id="GBXM01099338">
    <property type="protein sequence ID" value="JAH09239.1"/>
    <property type="molecule type" value="Transcribed_RNA"/>
</dbReference>
<reference evidence="6" key="1">
    <citation type="submission" date="2014-11" db="EMBL/GenBank/DDBJ databases">
        <authorList>
            <person name="Amaro Gonzalez C."/>
        </authorList>
    </citation>
    <scope>NUCLEOTIDE SEQUENCE</scope>
</reference>
<evidence type="ECO:0000256" key="1">
    <source>
        <dbReference type="ARBA" id="ARBA00004123"/>
    </source>
</evidence>
<dbReference type="PANTHER" id="PTHR46481:SF10">
    <property type="entry name" value="ZINC FINGER BED DOMAIN-CONTAINING PROTEIN 39"/>
    <property type="match status" value="1"/>
</dbReference>
<keyword evidence="3" id="KW-0863">Zinc-finger</keyword>
<dbReference type="AlphaFoldDB" id="A0A0E9PXP1"/>
<protein>
    <recommendedName>
        <fullName evidence="7">HAT C-terminal dimerisation domain-containing protein</fullName>
    </recommendedName>
</protein>
<evidence type="ECO:0000256" key="4">
    <source>
        <dbReference type="ARBA" id="ARBA00022833"/>
    </source>
</evidence>
<accession>A0A0E9PXP1</accession>
<reference evidence="6" key="2">
    <citation type="journal article" date="2015" name="Fish Shellfish Immunol.">
        <title>Early steps in the European eel (Anguilla anguilla)-Vibrio vulnificus interaction in the gills: Role of the RtxA13 toxin.</title>
        <authorList>
            <person name="Callol A."/>
            <person name="Pajuelo D."/>
            <person name="Ebbesson L."/>
            <person name="Teles M."/>
            <person name="MacKenzie S."/>
            <person name="Amaro C."/>
        </authorList>
    </citation>
    <scope>NUCLEOTIDE SEQUENCE</scope>
</reference>
<keyword evidence="5" id="KW-0539">Nucleus</keyword>
<sequence length="68" mass="7897">MAFVEPEYKLPSQRTTTTKMEKMYEESTVNLRADLQSADKVAINTDSWTALTMESYVTVTCHFIQNWD</sequence>
<proteinExistence type="predicted"/>
<dbReference type="GO" id="GO:0005634">
    <property type="term" value="C:nucleus"/>
    <property type="evidence" value="ECO:0007669"/>
    <property type="project" value="UniProtKB-SubCell"/>
</dbReference>